<keyword evidence="1" id="KW-0472">Membrane</keyword>
<feature type="transmembrane region" description="Helical" evidence="1">
    <location>
        <begin position="12"/>
        <end position="37"/>
    </location>
</feature>
<dbReference type="AlphaFoldDB" id="A0A1U7HMN0"/>
<dbReference type="Proteomes" id="UP000186868">
    <property type="component" value="Unassembled WGS sequence"/>
</dbReference>
<keyword evidence="1" id="KW-1133">Transmembrane helix</keyword>
<evidence type="ECO:0000313" key="2">
    <source>
        <dbReference type="EMBL" id="OKH24819.1"/>
    </source>
</evidence>
<name>A0A1U7HMN0_9CYAN</name>
<sequence length="97" mass="10465">MSLVSNLIRSLLLTTLLSFILPIMAIGTLLAAAFAIAHVPGLTAFGRIGSSQIWEFLAIFGGGYPLQGILAIGFSCGMVGCLFDLYNFYLYQDLRSQ</sequence>
<dbReference type="STRING" id="1921803.NIES593_06275"/>
<organism evidence="2 3">
    <name type="scientific">Hydrococcus rivularis NIES-593</name>
    <dbReference type="NCBI Taxonomy" id="1921803"/>
    <lineage>
        <taxon>Bacteria</taxon>
        <taxon>Bacillati</taxon>
        <taxon>Cyanobacteriota</taxon>
        <taxon>Cyanophyceae</taxon>
        <taxon>Pleurocapsales</taxon>
        <taxon>Hydrococcaceae</taxon>
        <taxon>Hydrococcus</taxon>
    </lineage>
</organism>
<protein>
    <submittedName>
        <fullName evidence="2">Uncharacterized protein</fullName>
    </submittedName>
</protein>
<evidence type="ECO:0000256" key="1">
    <source>
        <dbReference type="SAM" id="Phobius"/>
    </source>
</evidence>
<proteinExistence type="predicted"/>
<accession>A0A1U7HMN0</accession>
<dbReference type="RefSeq" id="WP_073598765.1">
    <property type="nucleotide sequence ID" value="NZ_MRCB01000005.1"/>
</dbReference>
<comment type="caution">
    <text evidence="2">The sequence shown here is derived from an EMBL/GenBank/DDBJ whole genome shotgun (WGS) entry which is preliminary data.</text>
</comment>
<gene>
    <name evidence="2" type="ORF">NIES593_06275</name>
</gene>
<keyword evidence="1" id="KW-0812">Transmembrane</keyword>
<feature type="transmembrane region" description="Helical" evidence="1">
    <location>
        <begin position="69"/>
        <end position="91"/>
    </location>
</feature>
<keyword evidence="3" id="KW-1185">Reference proteome</keyword>
<reference evidence="2 3" key="1">
    <citation type="submission" date="2016-11" db="EMBL/GenBank/DDBJ databases">
        <title>Draft Genome Sequences of Nine Cyanobacterial Strains from Diverse Habitats.</title>
        <authorList>
            <person name="Zhu T."/>
            <person name="Hou S."/>
            <person name="Lu X."/>
            <person name="Hess W.R."/>
        </authorList>
    </citation>
    <scope>NUCLEOTIDE SEQUENCE [LARGE SCALE GENOMIC DNA]</scope>
    <source>
        <strain evidence="2 3">NIES-593</strain>
    </source>
</reference>
<dbReference type="EMBL" id="MRCB01000005">
    <property type="protein sequence ID" value="OKH24819.1"/>
    <property type="molecule type" value="Genomic_DNA"/>
</dbReference>
<dbReference type="OrthoDB" id="488264at2"/>
<evidence type="ECO:0000313" key="3">
    <source>
        <dbReference type="Proteomes" id="UP000186868"/>
    </source>
</evidence>